<dbReference type="InterPro" id="IPR020845">
    <property type="entry name" value="AMP-binding_CS"/>
</dbReference>
<reference evidence="4 5" key="1">
    <citation type="journal article" date="2011" name="J. Bacteriol.">
        <title>Genome sequence of the Mycobacterium colombiense type strain, CECT 3035.</title>
        <authorList>
            <person name="Gonzalez-Perez M."/>
            <person name="Murcia M.I."/>
            <person name="Landsman D."/>
            <person name="Jordan I.K."/>
            <person name="Marino-Ramirez L."/>
        </authorList>
    </citation>
    <scope>NUCLEOTIDE SEQUENCE [LARGE SCALE GENOMIC DNA]</scope>
    <source>
        <strain evidence="4 5">CECT 3035</strain>
    </source>
</reference>
<protein>
    <submittedName>
        <fullName evidence="4">AMP-dependent synthetase and ligase</fullName>
    </submittedName>
</protein>
<dbReference type="Proteomes" id="UP000006455">
    <property type="component" value="Unassembled WGS sequence"/>
</dbReference>
<keyword evidence="4" id="KW-0436">Ligase</keyword>
<dbReference type="InterPro" id="IPR025110">
    <property type="entry name" value="AMP-bd_C"/>
</dbReference>
<dbReference type="Gene3D" id="3.30.300.30">
    <property type="match status" value="1"/>
</dbReference>
<dbReference type="GeneID" id="31526360"/>
<dbReference type="InterPro" id="IPR000873">
    <property type="entry name" value="AMP-dep_synth/lig_dom"/>
</dbReference>
<dbReference type="EMBL" id="AFVW02000002">
    <property type="protein sequence ID" value="EJO89457.1"/>
    <property type="molecule type" value="Genomic_DNA"/>
</dbReference>
<organism evidence="4 5">
    <name type="scientific">Mycobacterium colombiense CECT 3035</name>
    <dbReference type="NCBI Taxonomy" id="1041522"/>
    <lineage>
        <taxon>Bacteria</taxon>
        <taxon>Bacillati</taxon>
        <taxon>Actinomycetota</taxon>
        <taxon>Actinomycetes</taxon>
        <taxon>Mycobacteriales</taxon>
        <taxon>Mycobacteriaceae</taxon>
        <taxon>Mycobacterium</taxon>
        <taxon>Mycobacterium avium complex (MAC)</taxon>
    </lineage>
</organism>
<dbReference type="GO" id="GO:0016877">
    <property type="term" value="F:ligase activity, forming carbon-sulfur bonds"/>
    <property type="evidence" value="ECO:0007669"/>
    <property type="project" value="UniProtKB-ARBA"/>
</dbReference>
<comment type="caution">
    <text evidence="4">The sequence shown here is derived from an EMBL/GenBank/DDBJ whole genome shotgun (WGS) entry which is preliminary data.</text>
</comment>
<evidence type="ECO:0000259" key="2">
    <source>
        <dbReference type="Pfam" id="PF00501"/>
    </source>
</evidence>
<name>J4JVQ7_9MYCO</name>
<feature type="region of interest" description="Disordered" evidence="1">
    <location>
        <begin position="189"/>
        <end position="208"/>
    </location>
</feature>
<evidence type="ECO:0000256" key="1">
    <source>
        <dbReference type="SAM" id="MobiDB-lite"/>
    </source>
</evidence>
<evidence type="ECO:0000259" key="3">
    <source>
        <dbReference type="Pfam" id="PF13193"/>
    </source>
</evidence>
<dbReference type="PANTHER" id="PTHR43767">
    <property type="entry name" value="LONG-CHAIN-FATTY-ACID--COA LIGASE"/>
    <property type="match status" value="1"/>
</dbReference>
<dbReference type="InterPro" id="IPR050237">
    <property type="entry name" value="ATP-dep_AMP-bd_enzyme"/>
</dbReference>
<feature type="domain" description="AMP-dependent synthetase/ligase" evidence="2">
    <location>
        <begin position="14"/>
        <end position="324"/>
    </location>
</feature>
<dbReference type="eggNOG" id="COG0318">
    <property type="taxonomic scope" value="Bacteria"/>
</dbReference>
<dbReference type="AlphaFoldDB" id="J4JVQ7"/>
<dbReference type="STRING" id="1041522.GCA_002105755_02142"/>
<dbReference type="PROSITE" id="PS00455">
    <property type="entry name" value="AMP_BINDING"/>
    <property type="match status" value="1"/>
</dbReference>
<dbReference type="SUPFAM" id="SSF56801">
    <property type="entry name" value="Acetyl-CoA synthetase-like"/>
    <property type="match status" value="1"/>
</dbReference>
<evidence type="ECO:0000313" key="5">
    <source>
        <dbReference type="Proteomes" id="UP000006455"/>
    </source>
</evidence>
<dbReference type="InterPro" id="IPR045851">
    <property type="entry name" value="AMP-bd_C_sf"/>
</dbReference>
<dbReference type="PANTHER" id="PTHR43767:SF10">
    <property type="entry name" value="SURFACTIN SYNTHASE SUBUNIT 1"/>
    <property type="match status" value="1"/>
</dbReference>
<feature type="compositionally biased region" description="Low complexity" evidence="1">
    <location>
        <begin position="195"/>
        <end position="208"/>
    </location>
</feature>
<accession>J4JVQ7</accession>
<dbReference type="Pfam" id="PF00501">
    <property type="entry name" value="AMP-binding"/>
    <property type="match status" value="1"/>
</dbReference>
<evidence type="ECO:0000313" key="4">
    <source>
        <dbReference type="EMBL" id="EJO89457.1"/>
    </source>
</evidence>
<dbReference type="InterPro" id="IPR042099">
    <property type="entry name" value="ANL_N_sf"/>
</dbReference>
<proteinExistence type="predicted"/>
<feature type="domain" description="AMP-binding enzyme C-terminal" evidence="3">
    <location>
        <begin position="423"/>
        <end position="496"/>
    </location>
</feature>
<sequence>MNTYHYVSALKAFADIDPDRVLVATPEGTISAGQLYARAAGLAGYLHRHGVGSGRPIGTMLWNRPAILESFYAALLLGSPPANVNPRYTAEEIAEVLRDCDAAALVYEPAKAADAARAAQLLDRPLLLLEAPSADYDAATDSPPPPPRELSPQDRILWYTGGTTGRPRGVIWEVDTHYRMLWEVIKPDADPPDPAELATRTSSPAPTTLPASPLAHGTAMGLALNTLNGGGVVVLHEQPSFDAAATLDLIARYGVEVLGIVGDAFARPLLAELDSGRWRDRLNSLRVLSSSGAVWSPAVREKLANHLPGILLIDNFGSTEALVSRDVDGKGFQPRPGLAVLGSDGQPVTAGSGDIGIVATAGRLPLGYLNDPVKTAQTFREVDGVRYLLIGDEAMVNADGTIRVLGRGNACINTGGEKVWPEEVEIVVRDHPAVADAAIIGLPDEQWGQRVTGVIATRHDVADDELSAHCRARLTPYKCPKQWIRLDRVPRTYVGKPDYGAIRAAVEIHTNP</sequence>
<gene>
    <name evidence="4" type="ORF">MCOL_V204690</name>
</gene>
<dbReference type="Gene3D" id="3.40.50.12780">
    <property type="entry name" value="N-terminal domain of ligase-like"/>
    <property type="match status" value="1"/>
</dbReference>
<dbReference type="RefSeq" id="WP_007769970.1">
    <property type="nucleotide sequence ID" value="NZ_AFVW02000002.1"/>
</dbReference>
<dbReference type="Pfam" id="PF13193">
    <property type="entry name" value="AMP-binding_C"/>
    <property type="match status" value="1"/>
</dbReference>